<protein>
    <submittedName>
        <fullName evidence="7 8">Holin-like protein</fullName>
    </submittedName>
</protein>
<dbReference type="Pfam" id="PF03788">
    <property type="entry name" value="LrgA"/>
    <property type="match status" value="1"/>
</dbReference>
<evidence type="ECO:0000256" key="3">
    <source>
        <dbReference type="ARBA" id="ARBA00022692"/>
    </source>
</evidence>
<evidence type="ECO:0000256" key="2">
    <source>
        <dbReference type="ARBA" id="ARBA00022475"/>
    </source>
</evidence>
<evidence type="ECO:0000313" key="9">
    <source>
        <dbReference type="Proteomes" id="UP000050497"/>
    </source>
</evidence>
<dbReference type="OrthoDB" id="385012at2"/>
<dbReference type="InterPro" id="IPR005538">
    <property type="entry name" value="LrgA/CidA"/>
</dbReference>
<reference evidence="7 9" key="1">
    <citation type="submission" date="2015-09" db="EMBL/GenBank/DDBJ databases">
        <title>Identification and resolution of microdiversity through metagenomic sequencing of parallel consortia.</title>
        <authorList>
            <person name="Nelson W.C."/>
            <person name="Romine M.F."/>
            <person name="Lindemann S.R."/>
        </authorList>
    </citation>
    <scope>NUCLEOTIDE SEQUENCE [LARGE SCALE GENOMIC DNA]</scope>
    <source>
        <strain evidence="7">HL-109</strain>
    </source>
</reference>
<evidence type="ECO:0000313" key="7">
    <source>
        <dbReference type="EMBL" id="KPQ09420.1"/>
    </source>
</evidence>
<dbReference type="PANTHER" id="PTHR33931:SF2">
    <property type="entry name" value="HOLIN-LIKE PROTEIN CIDA"/>
    <property type="match status" value="1"/>
</dbReference>
<dbReference type="PANTHER" id="PTHR33931">
    <property type="entry name" value="HOLIN-LIKE PROTEIN CIDA-RELATED"/>
    <property type="match status" value="1"/>
</dbReference>
<evidence type="ECO:0000256" key="4">
    <source>
        <dbReference type="ARBA" id="ARBA00022989"/>
    </source>
</evidence>
<sequence>MLEAATWLLIFQLAGEIITRLFGLPLPGPVLGMVLLVAAMSVRPTLAEKLGSLVDGLLANLGLLFVPAGVGVSLHLGLLRAEWLPILVALIGSTIAGIVVTALVYDALSPQERGQEDKQP</sequence>
<accession>A0A0P7X3U1</accession>
<keyword evidence="4 6" id="KW-1133">Transmembrane helix</keyword>
<name>A0A0P7X3U1_9HYPH</name>
<evidence type="ECO:0000313" key="10">
    <source>
        <dbReference type="Proteomes" id="UP000182800"/>
    </source>
</evidence>
<dbReference type="STRING" id="1653334.GA0071312_1820"/>
<feature type="transmembrane region" description="Helical" evidence="6">
    <location>
        <begin position="58"/>
        <end position="77"/>
    </location>
</feature>
<dbReference type="PATRIC" id="fig|1653334.4.peg.757"/>
<feature type="transmembrane region" description="Helical" evidence="6">
    <location>
        <begin position="83"/>
        <end position="105"/>
    </location>
</feature>
<dbReference type="Proteomes" id="UP000182800">
    <property type="component" value="Unassembled WGS sequence"/>
</dbReference>
<dbReference type="AlphaFoldDB" id="A0A0P7X3U1"/>
<evidence type="ECO:0000256" key="1">
    <source>
        <dbReference type="ARBA" id="ARBA00004651"/>
    </source>
</evidence>
<keyword evidence="2" id="KW-1003">Cell membrane</keyword>
<feature type="transmembrane region" description="Helical" evidence="6">
    <location>
        <begin position="25"/>
        <end position="46"/>
    </location>
</feature>
<gene>
    <name evidence="7" type="primary">lrgA</name>
    <name evidence="8" type="ORF">GA0071312_1820</name>
    <name evidence="7" type="ORF">HLUCCO17_15060</name>
</gene>
<dbReference type="EMBL" id="LJSX01000028">
    <property type="protein sequence ID" value="KPQ09420.1"/>
    <property type="molecule type" value="Genomic_DNA"/>
</dbReference>
<organism evidence="7 9">
    <name type="scientific">Saliniramus fredricksonii</name>
    <dbReference type="NCBI Taxonomy" id="1653334"/>
    <lineage>
        <taxon>Bacteria</taxon>
        <taxon>Pseudomonadati</taxon>
        <taxon>Pseudomonadota</taxon>
        <taxon>Alphaproteobacteria</taxon>
        <taxon>Hyphomicrobiales</taxon>
        <taxon>Salinarimonadaceae</taxon>
        <taxon>Saliniramus</taxon>
    </lineage>
</organism>
<dbReference type="EMBL" id="FMBM01000002">
    <property type="protein sequence ID" value="SCC80891.1"/>
    <property type="molecule type" value="Genomic_DNA"/>
</dbReference>
<keyword evidence="5 6" id="KW-0472">Membrane</keyword>
<reference evidence="8 10" key="2">
    <citation type="submission" date="2016-08" db="EMBL/GenBank/DDBJ databases">
        <authorList>
            <person name="Varghese N."/>
            <person name="Submissions Spin"/>
        </authorList>
    </citation>
    <scope>NUCLEOTIDE SEQUENCE [LARGE SCALE GENOMIC DNA]</scope>
    <source>
        <strain evidence="8 10">HL-109</strain>
    </source>
</reference>
<evidence type="ECO:0000313" key="8">
    <source>
        <dbReference type="EMBL" id="SCC80891.1"/>
    </source>
</evidence>
<keyword evidence="10" id="KW-1185">Reference proteome</keyword>
<evidence type="ECO:0000256" key="5">
    <source>
        <dbReference type="ARBA" id="ARBA00023136"/>
    </source>
</evidence>
<dbReference type="Proteomes" id="UP000050497">
    <property type="component" value="Unassembled WGS sequence"/>
</dbReference>
<comment type="subcellular location">
    <subcellularLocation>
        <location evidence="1">Cell membrane</location>
        <topology evidence="1">Multi-pass membrane protein</topology>
    </subcellularLocation>
</comment>
<dbReference type="RefSeq" id="WP_074444699.1">
    <property type="nucleotide sequence ID" value="NZ_FMBM01000002.1"/>
</dbReference>
<comment type="caution">
    <text evidence="7">The sequence shown here is derived from an EMBL/GenBank/DDBJ whole genome shotgun (WGS) entry which is preliminary data.</text>
</comment>
<keyword evidence="3 6" id="KW-0812">Transmembrane</keyword>
<proteinExistence type="predicted"/>
<dbReference type="GO" id="GO:0005886">
    <property type="term" value="C:plasma membrane"/>
    <property type="evidence" value="ECO:0007669"/>
    <property type="project" value="UniProtKB-SubCell"/>
</dbReference>
<evidence type="ECO:0000256" key="6">
    <source>
        <dbReference type="SAM" id="Phobius"/>
    </source>
</evidence>